<name>A0ABW9FX41_9NOCA</name>
<dbReference type="Proteomes" id="UP001629744">
    <property type="component" value="Unassembled WGS sequence"/>
</dbReference>
<accession>A0ABW9FX41</accession>
<gene>
    <name evidence="5" type="ORF">ABEU19_003706</name>
</gene>
<feature type="region of interest" description="Disordered" evidence="2">
    <location>
        <begin position="1"/>
        <end position="23"/>
    </location>
</feature>
<dbReference type="InterPro" id="IPR020845">
    <property type="entry name" value="AMP-binding_CS"/>
</dbReference>
<dbReference type="InterPro" id="IPR025110">
    <property type="entry name" value="AMP-bd_C"/>
</dbReference>
<dbReference type="CDD" id="cd05941">
    <property type="entry name" value="MCS"/>
    <property type="match status" value="1"/>
</dbReference>
<evidence type="ECO:0000259" key="4">
    <source>
        <dbReference type="Pfam" id="PF13193"/>
    </source>
</evidence>
<keyword evidence="6" id="KW-1185">Reference proteome</keyword>
<dbReference type="InterPro" id="IPR000873">
    <property type="entry name" value="AMP-dep_synth/lig_dom"/>
</dbReference>
<dbReference type="Gene3D" id="3.40.50.12780">
    <property type="entry name" value="N-terminal domain of ligase-like"/>
    <property type="match status" value="1"/>
</dbReference>
<reference evidence="5 6" key="1">
    <citation type="submission" date="2023-11" db="EMBL/GenBank/DDBJ databases">
        <authorList>
            <person name="Val-Calvo J."/>
            <person name="Scortti M."/>
            <person name="Vazquez-Boland J."/>
        </authorList>
    </citation>
    <scope>NUCLEOTIDE SEQUENCE [LARGE SCALE GENOMIC DNA]</scope>
    <source>
        <strain evidence="5 6">DSM 46662</strain>
    </source>
</reference>
<evidence type="ECO:0000313" key="6">
    <source>
        <dbReference type="Proteomes" id="UP001629744"/>
    </source>
</evidence>
<comment type="similarity">
    <text evidence="1">Belongs to the ATP-dependent AMP-binding enzyme family.</text>
</comment>
<dbReference type="PANTHER" id="PTHR43201">
    <property type="entry name" value="ACYL-COA SYNTHETASE"/>
    <property type="match status" value="1"/>
</dbReference>
<dbReference type="PROSITE" id="PS00455">
    <property type="entry name" value="AMP_BINDING"/>
    <property type="match status" value="1"/>
</dbReference>
<dbReference type="Gene3D" id="3.30.300.30">
    <property type="match status" value="1"/>
</dbReference>
<dbReference type="NCBIfam" id="NF005858">
    <property type="entry name" value="PRK07787.1"/>
    <property type="match status" value="1"/>
</dbReference>
<protein>
    <submittedName>
        <fullName evidence="5">Acyl-CoA synthetase</fullName>
    </submittedName>
</protein>
<evidence type="ECO:0000256" key="2">
    <source>
        <dbReference type="SAM" id="MobiDB-lite"/>
    </source>
</evidence>
<evidence type="ECO:0000259" key="3">
    <source>
        <dbReference type="Pfam" id="PF00501"/>
    </source>
</evidence>
<feature type="domain" description="AMP-dependent synthetase/ligase" evidence="3">
    <location>
        <begin position="22"/>
        <end position="339"/>
    </location>
</feature>
<dbReference type="EMBL" id="JBDLNU010000004">
    <property type="protein sequence ID" value="MFM1730180.1"/>
    <property type="molecule type" value="Genomic_DNA"/>
</dbReference>
<evidence type="ECO:0000256" key="1">
    <source>
        <dbReference type="ARBA" id="ARBA00006432"/>
    </source>
</evidence>
<feature type="domain" description="AMP-binding enzyme C-terminal" evidence="4">
    <location>
        <begin position="391"/>
        <end position="463"/>
    </location>
</feature>
<proteinExistence type="inferred from homology"/>
<dbReference type="InterPro" id="IPR045851">
    <property type="entry name" value="AMP-bd_C_sf"/>
</dbReference>
<dbReference type="PANTHER" id="PTHR43201:SF8">
    <property type="entry name" value="ACYL-COA SYNTHETASE FAMILY MEMBER 3"/>
    <property type="match status" value="1"/>
</dbReference>
<organism evidence="5 6">
    <name type="scientific">Prescottella soli</name>
    <dbReference type="NCBI Taxonomy" id="1543852"/>
    <lineage>
        <taxon>Bacteria</taxon>
        <taxon>Bacillati</taxon>
        <taxon>Actinomycetota</taxon>
        <taxon>Actinomycetes</taxon>
        <taxon>Mycobacteriales</taxon>
        <taxon>Nocardiaceae</taxon>
        <taxon>Prescottella</taxon>
    </lineage>
</organism>
<sequence>MTTLMPRPLLTSLADPGNGGEDRHAVRVGDAALTRSELISAAAAVADEITGATSVAIDATASIETVIAVTGCLMAGVPAVPVPPDSGPAERNHILKDSGAQLWLGAYREDVALPSVLVDSRARSGSTHREPDLGSAAMIMYTSGTTGAPKGVVLSRSAVAAGLDGLADAWDWGPDDTLVHGLPLFHVHGLILGVVGALRHGSPLVHTVRPTPESYAAEGGSLYFGVPTVWSRVCADEAVARALGSARLLVSGSAPLPVPVFERMRALTGSAPIERYGMSETIITLSTRFDCERRPGWVGLPLRGVATRLRDQAGNPVPHDGETLGQLEIAGPTLFDGYLGNFEKTAESMTDDGWFKTGDIAVVDEQGFHRIVGRESIDMIKSGGYRIGAGEVEQALLNHPDVREAAVVGVPDDDLGQRIVAYVVGDCDDHRELSNFVAQTLSIHKRPREIRAVDVLPRNAMGKVQKKLLVEDYRAGR</sequence>
<dbReference type="Pfam" id="PF00501">
    <property type="entry name" value="AMP-binding"/>
    <property type="match status" value="1"/>
</dbReference>
<dbReference type="SUPFAM" id="SSF56801">
    <property type="entry name" value="Acetyl-CoA synthetase-like"/>
    <property type="match status" value="1"/>
</dbReference>
<dbReference type="RefSeq" id="WP_348603086.1">
    <property type="nucleotide sequence ID" value="NZ_CP157276.1"/>
</dbReference>
<comment type="caution">
    <text evidence="5">The sequence shown here is derived from an EMBL/GenBank/DDBJ whole genome shotgun (WGS) entry which is preliminary data.</text>
</comment>
<dbReference type="InterPro" id="IPR042099">
    <property type="entry name" value="ANL_N_sf"/>
</dbReference>
<dbReference type="Pfam" id="PF13193">
    <property type="entry name" value="AMP-binding_C"/>
    <property type="match status" value="1"/>
</dbReference>
<evidence type="ECO:0000313" key="5">
    <source>
        <dbReference type="EMBL" id="MFM1730180.1"/>
    </source>
</evidence>